<protein>
    <submittedName>
        <fullName evidence="2">TIGR02584 family CRISPR-associated protein</fullName>
    </submittedName>
</protein>
<evidence type="ECO:0000313" key="3">
    <source>
        <dbReference type="Proteomes" id="UP000294063"/>
    </source>
</evidence>
<dbReference type="Proteomes" id="UP000294063">
    <property type="component" value="Unassembled WGS sequence"/>
</dbReference>
<dbReference type="RefSeq" id="WP_130071961.1">
    <property type="nucleotide sequence ID" value="NZ_SEZK01000027.1"/>
</dbReference>
<accession>A0A4Q5KU09</accession>
<reference evidence="2 3" key="1">
    <citation type="submission" date="2019-02" db="EMBL/GenBank/DDBJ databases">
        <title>Genome sequences of Aliivibrio finisterrensis strains from farmed Atlantic salmon.</title>
        <authorList>
            <person name="Bowman J.P."/>
        </authorList>
    </citation>
    <scope>NUCLEOTIDE SEQUENCE [LARGE SCALE GENOMIC DNA]</scope>
    <source>
        <strain evidence="2 3">A46</strain>
    </source>
</reference>
<dbReference type="NCBIfam" id="TIGR02584">
    <property type="entry name" value="cas_NE0113"/>
    <property type="match status" value="1"/>
</dbReference>
<proteinExistence type="predicted"/>
<dbReference type="CDD" id="cd09741">
    <property type="entry name" value="Csx1_III-U"/>
    <property type="match status" value="1"/>
</dbReference>
<gene>
    <name evidence="2" type="ORF">ERW57_14270</name>
</gene>
<dbReference type="InterPro" id="IPR019092">
    <property type="entry name" value="SSO2081-like_dom"/>
</dbReference>
<evidence type="ECO:0000313" key="2">
    <source>
        <dbReference type="EMBL" id="RYU49775.1"/>
    </source>
</evidence>
<comment type="caution">
    <text evidence="2">The sequence shown here is derived from an EMBL/GenBank/DDBJ whole genome shotgun (WGS) entry which is preliminary data.</text>
</comment>
<organism evidence="2 3">
    <name type="scientific">Aliivibrio finisterrensis</name>
    <dbReference type="NCBI Taxonomy" id="511998"/>
    <lineage>
        <taxon>Bacteria</taxon>
        <taxon>Pseudomonadati</taxon>
        <taxon>Pseudomonadota</taxon>
        <taxon>Gammaproteobacteria</taxon>
        <taxon>Vibrionales</taxon>
        <taxon>Vibrionaceae</taxon>
        <taxon>Aliivibrio</taxon>
    </lineage>
</organism>
<sequence>MKNILIAVTGASPQVLTETIYALHTQGKPMPEAVYVITTEDSKQTLEEGLFVQGYWDKLMADYHLPPITFNTDHIWVITDDNGNALVDAKGVDDQSIMADFITRKVALLTQDNEVAIHASIAGGRKTMAFYMGYAMSLYGREQDVLSHVFVDDEFEFVSDFYYPTPVDCFIQGKQGKAINAKEATVTLVEIPFVRMRRQVDERIINQMETHSFSKTVSALNSANNTQVRVSISTTEKTVEVAGVKIQLTGKLLAIYLFFLLKDNRKAVLGRYFEDDKTQTIDYLTVLDKMKADVRLYKTMGLEDEGQWRQKDHAELATLTKDFVRQSLTGLHKSLKDKLIPDLFEKIKVHSDGVKSGATYQISAEVVFICDEETLL</sequence>
<evidence type="ECO:0000259" key="1">
    <source>
        <dbReference type="Pfam" id="PF09623"/>
    </source>
</evidence>
<dbReference type="Pfam" id="PF09623">
    <property type="entry name" value="Cas_NE0113"/>
    <property type="match status" value="1"/>
</dbReference>
<dbReference type="AlphaFoldDB" id="A0A4Q5KU09"/>
<dbReference type="InterPro" id="IPR013413">
    <property type="entry name" value="CRISPR-assoc_prot_NE0113"/>
</dbReference>
<dbReference type="EMBL" id="SEZK01000027">
    <property type="protein sequence ID" value="RYU49775.1"/>
    <property type="molecule type" value="Genomic_DNA"/>
</dbReference>
<feature type="domain" description="CRISPR system ring nuclease SSO2081-like" evidence="1">
    <location>
        <begin position="12"/>
        <end position="220"/>
    </location>
</feature>
<name>A0A4Q5KU09_9GAMM</name>